<accession>A0ABT3EIC6</accession>
<evidence type="ECO:0000313" key="2">
    <source>
        <dbReference type="Proteomes" id="UP001165677"/>
    </source>
</evidence>
<gene>
    <name evidence="1" type="ORF">OJ995_08835</name>
</gene>
<sequence length="458" mass="52306">MKNRYFLLIVLFSMSLFSCKEKEETAKPQAATEERLVPPIPAADIVADEFQISPTKDTVIYHKSGSVISIPKDAFLDEKGNVITSPVALKFRMFSNPLDIYLAGIPMNFTNENGEELVFESAGMFEMNASNNGKAVQVNPNNKIKVDAVSFSEDAKFNRYDLDPKTNTWRELGKDEIKTATKKEELERLPEAPIPPKEAGKFAFQVTDNLNENDKLKAYKNVWFEPIDGKQCGFSFAKDILVNDLKNGTYEVTFVPWGEIPDTAKTKCTCYLSFKDKVKYSKELNIYKKKYAGLISKIENERKRIDNAWANYNRKANEYNRFMQRKEIESLTGSKKIMRTLEVNQFGVVNLDYPHVYPKGAKLDASFVDENGKALDLKQVVLVEIGVNALYRYTKTIHFNPESQNVLWGMTEDGKLAYFTASDFKNLEARSGKVAFKMRVHPEELKTYDDIMNVLFRS</sequence>
<evidence type="ECO:0008006" key="3">
    <source>
        <dbReference type="Google" id="ProtNLM"/>
    </source>
</evidence>
<proteinExistence type="predicted"/>
<name>A0ABT3EIC6_9FLAO</name>
<dbReference type="PROSITE" id="PS51257">
    <property type="entry name" value="PROKAR_LIPOPROTEIN"/>
    <property type="match status" value="1"/>
</dbReference>
<protein>
    <recommendedName>
        <fullName evidence="3">DUF4412 domain-containing protein</fullName>
    </recommendedName>
</protein>
<dbReference type="Proteomes" id="UP001165677">
    <property type="component" value="Unassembled WGS sequence"/>
</dbReference>
<keyword evidence="2" id="KW-1185">Reference proteome</keyword>
<dbReference type="EMBL" id="JAPCIO010000005">
    <property type="protein sequence ID" value="MCW1148324.1"/>
    <property type="molecule type" value="Genomic_DNA"/>
</dbReference>
<organism evidence="1 2">
    <name type="scientific">Flavobacterium lacisediminis</name>
    <dbReference type="NCBI Taxonomy" id="2989705"/>
    <lineage>
        <taxon>Bacteria</taxon>
        <taxon>Pseudomonadati</taxon>
        <taxon>Bacteroidota</taxon>
        <taxon>Flavobacteriia</taxon>
        <taxon>Flavobacteriales</taxon>
        <taxon>Flavobacteriaceae</taxon>
        <taxon>Flavobacterium</taxon>
    </lineage>
</organism>
<comment type="caution">
    <text evidence="1">The sequence shown here is derived from an EMBL/GenBank/DDBJ whole genome shotgun (WGS) entry which is preliminary data.</text>
</comment>
<reference evidence="1" key="1">
    <citation type="submission" date="2022-10" db="EMBL/GenBank/DDBJ databases">
        <title>Flavobacterium sp. nov., a bacterium isolated from lake sediment.</title>
        <authorList>
            <person name="Qu J.-H."/>
        </authorList>
    </citation>
    <scope>NUCLEOTIDE SEQUENCE</scope>
    <source>
        <strain evidence="1">TH16-21</strain>
    </source>
</reference>
<dbReference type="RefSeq" id="WP_264369084.1">
    <property type="nucleotide sequence ID" value="NZ_JAPCIO010000005.1"/>
</dbReference>
<evidence type="ECO:0000313" key="1">
    <source>
        <dbReference type="EMBL" id="MCW1148324.1"/>
    </source>
</evidence>